<keyword evidence="2" id="KW-1185">Reference proteome</keyword>
<proteinExistence type="predicted"/>
<dbReference type="OrthoDB" id="2019255at2759"/>
<protein>
    <submittedName>
        <fullName evidence="1">Uncharacterized protein</fullName>
    </submittedName>
</protein>
<dbReference type="EMBL" id="KK914482">
    <property type="protein sequence ID" value="KDP35563.1"/>
    <property type="molecule type" value="Genomic_DNA"/>
</dbReference>
<evidence type="ECO:0000313" key="1">
    <source>
        <dbReference type="EMBL" id="KDP35563.1"/>
    </source>
</evidence>
<evidence type="ECO:0000313" key="2">
    <source>
        <dbReference type="Proteomes" id="UP000027138"/>
    </source>
</evidence>
<dbReference type="PANTHER" id="PTHR34121:SF5">
    <property type="entry name" value="CENTROSOMAL PROTEIN OF 135 KDA-LIKE PROTEIN"/>
    <property type="match status" value="1"/>
</dbReference>
<dbReference type="AlphaFoldDB" id="A0A067KKM6"/>
<dbReference type="Proteomes" id="UP000027138">
    <property type="component" value="Unassembled WGS sequence"/>
</dbReference>
<gene>
    <name evidence="1" type="ORF">JCGZ_09001</name>
</gene>
<name>A0A067KKM6_JATCU</name>
<sequence>MSWFRSVVYKAVEAGAGGKSNLTRKVRNYADTVVQAGNAVAEGAKIIQHRIGSGNSKNFRLTVKRLDEVSVSCRGDERVQLLRRWLVELKEIERISAAYPENNDKLPDEQIIPEDSKDSPRKATVVYYVDSELGTMTFHDTFLHSQALEGITLSVILEAPNEEEVTILLEIFGLCLTGEKEVHKAVMSKILDLASTFSSYEDEVLVKREELLQYAQAAISGLKINAENARIDAEACNLMEKLDKMKPVHQSPNVAREKSPEETTAVTKKALEEALGQIELCSALESLLLKKKSLRNGDSPDLHAEKIHKLKILSESLLNSTAKAERRILDHSCCR</sequence>
<accession>A0A067KKM6</accession>
<dbReference type="PANTHER" id="PTHR34121">
    <property type="entry name" value="MYOSIN-11"/>
    <property type="match status" value="1"/>
</dbReference>
<reference evidence="1 2" key="1">
    <citation type="journal article" date="2014" name="PLoS ONE">
        <title>Global Analysis of Gene Expression Profiles in Physic Nut (Jatropha curcas L.) Seedlings Exposed to Salt Stress.</title>
        <authorList>
            <person name="Zhang L."/>
            <person name="Zhang C."/>
            <person name="Wu P."/>
            <person name="Chen Y."/>
            <person name="Li M."/>
            <person name="Jiang H."/>
            <person name="Wu G."/>
        </authorList>
    </citation>
    <scope>NUCLEOTIDE SEQUENCE [LARGE SCALE GENOMIC DNA]</scope>
    <source>
        <strain evidence="2">cv. GZQX0401</strain>
        <tissue evidence="1">Young leaves</tissue>
    </source>
</reference>
<dbReference type="STRING" id="180498.A0A067KKM6"/>
<organism evidence="1 2">
    <name type="scientific">Jatropha curcas</name>
    <name type="common">Barbados nut</name>
    <dbReference type="NCBI Taxonomy" id="180498"/>
    <lineage>
        <taxon>Eukaryota</taxon>
        <taxon>Viridiplantae</taxon>
        <taxon>Streptophyta</taxon>
        <taxon>Embryophyta</taxon>
        <taxon>Tracheophyta</taxon>
        <taxon>Spermatophyta</taxon>
        <taxon>Magnoliopsida</taxon>
        <taxon>eudicotyledons</taxon>
        <taxon>Gunneridae</taxon>
        <taxon>Pentapetalae</taxon>
        <taxon>rosids</taxon>
        <taxon>fabids</taxon>
        <taxon>Malpighiales</taxon>
        <taxon>Euphorbiaceae</taxon>
        <taxon>Crotonoideae</taxon>
        <taxon>Jatropheae</taxon>
        <taxon>Jatropha</taxon>
    </lineage>
</organism>